<dbReference type="HOGENOM" id="CLU_2962037_0_0_1"/>
<name>U9SNE0_RHIID</name>
<sequence length="59" mass="7033">MSVAKNGIQIAVLAKLIEILIQFIMKYQNNTGLDIKEIHHEIRRHNIRRYAKYKLDKKN</sequence>
<gene>
    <name evidence="1" type="ORF">GLOINDRAFT_12446</name>
</gene>
<dbReference type="EMBL" id="KI300311">
    <property type="protein sequence ID" value="ERZ96601.1"/>
    <property type="molecule type" value="Genomic_DNA"/>
</dbReference>
<evidence type="ECO:0000313" key="1">
    <source>
        <dbReference type="EMBL" id="ERZ96601.1"/>
    </source>
</evidence>
<proteinExistence type="predicted"/>
<reference evidence="1" key="1">
    <citation type="submission" date="2013-07" db="EMBL/GenBank/DDBJ databases">
        <title>The genome of an arbuscular mycorrhizal fungus provides insights into the evolution of the oldest plant symbiosis.</title>
        <authorList>
            <consortium name="DOE Joint Genome Institute"/>
            <person name="Tisserant E."/>
            <person name="Malbreil M."/>
            <person name="Kuo A."/>
            <person name="Kohler A."/>
            <person name="Symeonidi A."/>
            <person name="Balestrini R."/>
            <person name="Charron P."/>
            <person name="Duensing N."/>
            <person name="Frei-dit-Frey N."/>
            <person name="Gianinazzi-Pearson V."/>
            <person name="Gilbert B."/>
            <person name="Handa Y."/>
            <person name="Hijri M."/>
            <person name="Kaul R."/>
            <person name="Kawaguchi M."/>
            <person name="Krajinski F."/>
            <person name="Lammers P."/>
            <person name="Lapierre D."/>
            <person name="Masclaux F.G."/>
            <person name="Murat C."/>
            <person name="Morin E."/>
            <person name="Ndikumana S."/>
            <person name="Pagni M."/>
            <person name="Petitpierre D."/>
            <person name="Requena N."/>
            <person name="Rosikiewicz P."/>
            <person name="Riley R."/>
            <person name="Saito K."/>
            <person name="San Clemente H."/>
            <person name="Shapiro H."/>
            <person name="van Tuinen D."/>
            <person name="Becard G."/>
            <person name="Bonfante P."/>
            <person name="Paszkowski U."/>
            <person name="Shachar-Hill Y."/>
            <person name="Young J.P."/>
            <person name="Sanders I.R."/>
            <person name="Henrissat B."/>
            <person name="Rensing S.A."/>
            <person name="Grigoriev I.V."/>
            <person name="Corradi N."/>
            <person name="Roux C."/>
            <person name="Martin F."/>
        </authorList>
    </citation>
    <scope>NUCLEOTIDE SEQUENCE</scope>
    <source>
        <strain evidence="1">DAOM 197198</strain>
    </source>
</reference>
<accession>U9SNE0</accession>
<dbReference type="AlphaFoldDB" id="U9SNE0"/>
<protein>
    <submittedName>
        <fullName evidence="1">Uncharacterized protein</fullName>
    </submittedName>
</protein>
<organism evidence="1">
    <name type="scientific">Rhizophagus irregularis (strain DAOM 181602 / DAOM 197198 / MUCL 43194)</name>
    <name type="common">Arbuscular mycorrhizal fungus</name>
    <name type="synonym">Glomus intraradices</name>
    <dbReference type="NCBI Taxonomy" id="747089"/>
    <lineage>
        <taxon>Eukaryota</taxon>
        <taxon>Fungi</taxon>
        <taxon>Fungi incertae sedis</taxon>
        <taxon>Mucoromycota</taxon>
        <taxon>Glomeromycotina</taxon>
        <taxon>Glomeromycetes</taxon>
        <taxon>Glomerales</taxon>
        <taxon>Glomeraceae</taxon>
        <taxon>Rhizophagus</taxon>
    </lineage>
</organism>